<sequence>MLASDQGSRVTRTYFATFIAIGMCTGLLGPALPHLADMTGSSMGQIAILFTARALGTMLGSVLSGVLIDRYDGHRVLLAMHLLLAGGLAIVPFSQALMLLTAVVFLLGVAEVSINAGGNTLLLWTHGTASPPWVSALHFCFGLGNMLIPLVLIVVLNLQLSFAWAFWIVALYTSLLLVPLLRHESPRPPGEANPDRPAPPAQDTGRLVLFLSLFALYVGMEITFAGWITAYGILNGLAAADAALMVTFFWLTLSAGRLLAIPLIRLLSPWKVLSGCLALGMFSALALHFQWLPLPPVALLFGLAASAIFPVLFGLSNQLMTMNGRTTGWIFLASGTGGMIVPSLTGPLLERAGTGAFPLLLATLVALLGLGLMLLRTRVKTTSH</sequence>
<accession>A0A7V9W3E6</accession>
<keyword evidence="1 4" id="KW-0812">Transmembrane</keyword>
<name>A0A7V9W3E6_9GAMM</name>
<proteinExistence type="predicted"/>
<reference evidence="7 9" key="1">
    <citation type="submission" date="2020-05" db="EMBL/GenBank/DDBJ databases">
        <title>Comparative genomic analysis of denitrifying bacteria from Halomonas genus.</title>
        <authorList>
            <person name="Wang L."/>
            <person name="Shao Z."/>
        </authorList>
    </citation>
    <scope>NUCLEOTIDE SEQUENCE [LARGE SCALE GENOMIC DNA]</scope>
    <source>
        <strain evidence="7 9">DSM 17331</strain>
    </source>
</reference>
<keyword evidence="9" id="KW-1185">Reference proteome</keyword>
<dbReference type="Gene3D" id="1.20.1250.20">
    <property type="entry name" value="MFS general substrate transporter like domains"/>
    <property type="match status" value="2"/>
</dbReference>
<dbReference type="Pfam" id="PF07690">
    <property type="entry name" value="MFS_1"/>
    <property type="match status" value="1"/>
</dbReference>
<keyword evidence="3 4" id="KW-0472">Membrane</keyword>
<evidence type="ECO:0000313" key="6">
    <source>
        <dbReference type="EMBL" id="MBA2780252.1"/>
    </source>
</evidence>
<feature type="transmembrane region" description="Helical" evidence="4">
    <location>
        <begin position="99"/>
        <end position="124"/>
    </location>
</feature>
<feature type="domain" description="Major facilitator superfamily (MFS) profile" evidence="5">
    <location>
        <begin position="10"/>
        <end position="380"/>
    </location>
</feature>
<evidence type="ECO:0000259" key="5">
    <source>
        <dbReference type="PROSITE" id="PS50850"/>
    </source>
</evidence>
<evidence type="ECO:0000256" key="2">
    <source>
        <dbReference type="ARBA" id="ARBA00022989"/>
    </source>
</evidence>
<dbReference type="PANTHER" id="PTHR23121">
    <property type="entry name" value="SODIUM-DEPENDENT GLUCOSE TRANSPORTER 1"/>
    <property type="match status" value="1"/>
</dbReference>
<dbReference type="GO" id="GO:0022857">
    <property type="term" value="F:transmembrane transporter activity"/>
    <property type="evidence" value="ECO:0007669"/>
    <property type="project" value="InterPro"/>
</dbReference>
<dbReference type="InterPro" id="IPR036259">
    <property type="entry name" value="MFS_trans_sf"/>
</dbReference>
<feature type="transmembrane region" description="Helical" evidence="4">
    <location>
        <begin position="272"/>
        <end position="291"/>
    </location>
</feature>
<dbReference type="Proteomes" id="UP000814353">
    <property type="component" value="Unassembled WGS sequence"/>
</dbReference>
<organism evidence="6 8">
    <name type="scientific">Billgrantia kenyensis</name>
    <dbReference type="NCBI Taxonomy" id="321266"/>
    <lineage>
        <taxon>Bacteria</taxon>
        <taxon>Pseudomonadati</taxon>
        <taxon>Pseudomonadota</taxon>
        <taxon>Gammaproteobacteria</taxon>
        <taxon>Oceanospirillales</taxon>
        <taxon>Halomonadaceae</taxon>
        <taxon>Billgrantia</taxon>
    </lineage>
</organism>
<dbReference type="Proteomes" id="UP000518091">
    <property type="component" value="Unassembled WGS sequence"/>
</dbReference>
<dbReference type="InterPro" id="IPR020846">
    <property type="entry name" value="MFS_dom"/>
</dbReference>
<dbReference type="InterPro" id="IPR011701">
    <property type="entry name" value="MFS"/>
</dbReference>
<feature type="transmembrane region" description="Helical" evidence="4">
    <location>
        <begin position="75"/>
        <end position="93"/>
    </location>
</feature>
<feature type="transmembrane region" description="Helical" evidence="4">
    <location>
        <begin position="297"/>
        <end position="316"/>
    </location>
</feature>
<evidence type="ECO:0000256" key="1">
    <source>
        <dbReference type="ARBA" id="ARBA00022692"/>
    </source>
</evidence>
<protein>
    <submittedName>
        <fullName evidence="6">MFS transporter</fullName>
    </submittedName>
</protein>
<feature type="transmembrane region" description="Helical" evidence="4">
    <location>
        <begin position="355"/>
        <end position="375"/>
    </location>
</feature>
<feature type="transmembrane region" description="Helical" evidence="4">
    <location>
        <begin position="162"/>
        <end position="181"/>
    </location>
</feature>
<gene>
    <name evidence="6" type="ORF">H1D44_15280</name>
    <name evidence="7" type="ORF">HOP48_16665</name>
</gene>
<comment type="caution">
    <text evidence="6">The sequence shown here is derived from an EMBL/GenBank/DDBJ whole genome shotgun (WGS) entry which is preliminary data.</text>
</comment>
<feature type="transmembrane region" description="Helical" evidence="4">
    <location>
        <begin position="207"/>
        <end position="230"/>
    </location>
</feature>
<dbReference type="PANTHER" id="PTHR23121:SF9">
    <property type="entry name" value="SODIUM-DEPENDENT GLUCOSE TRANSPORTER 1"/>
    <property type="match status" value="1"/>
</dbReference>
<feature type="transmembrane region" description="Helical" evidence="4">
    <location>
        <begin position="136"/>
        <end position="156"/>
    </location>
</feature>
<dbReference type="PROSITE" id="PS50850">
    <property type="entry name" value="MFS"/>
    <property type="match status" value="1"/>
</dbReference>
<evidence type="ECO:0000256" key="3">
    <source>
        <dbReference type="ARBA" id="ARBA00023136"/>
    </source>
</evidence>
<evidence type="ECO:0000256" key="4">
    <source>
        <dbReference type="SAM" id="Phobius"/>
    </source>
</evidence>
<feature type="transmembrane region" description="Helical" evidence="4">
    <location>
        <begin position="328"/>
        <end position="349"/>
    </location>
</feature>
<dbReference type="EMBL" id="JACEFT010000022">
    <property type="protein sequence ID" value="MBA2780252.1"/>
    <property type="molecule type" value="Genomic_DNA"/>
</dbReference>
<reference evidence="6 8" key="2">
    <citation type="submission" date="2020-07" db="EMBL/GenBank/DDBJ databases">
        <title>Identification of Halomonas strains.</title>
        <authorList>
            <person name="Xiao Z."/>
            <person name="Shen J."/>
        </authorList>
    </citation>
    <scope>NUCLEOTIDE SEQUENCE [LARGE SCALE GENOMIC DNA]</scope>
    <source>
        <strain evidence="6 8">DSM 17331</strain>
    </source>
</reference>
<feature type="transmembrane region" description="Helical" evidence="4">
    <location>
        <begin position="12"/>
        <end position="32"/>
    </location>
</feature>
<evidence type="ECO:0000313" key="9">
    <source>
        <dbReference type="Proteomes" id="UP000814353"/>
    </source>
</evidence>
<feature type="transmembrane region" description="Helical" evidence="4">
    <location>
        <begin position="242"/>
        <end position="260"/>
    </location>
</feature>
<keyword evidence="2 4" id="KW-1133">Transmembrane helix</keyword>
<evidence type="ECO:0000313" key="7">
    <source>
        <dbReference type="EMBL" id="MCG6663168.1"/>
    </source>
</evidence>
<dbReference type="AlphaFoldDB" id="A0A7V9W3E6"/>
<feature type="transmembrane region" description="Helical" evidence="4">
    <location>
        <begin position="44"/>
        <end position="68"/>
    </location>
</feature>
<evidence type="ECO:0000313" key="8">
    <source>
        <dbReference type="Proteomes" id="UP000518091"/>
    </source>
</evidence>
<dbReference type="RefSeq" id="WP_181515725.1">
    <property type="nucleotide sequence ID" value="NZ_JABFUB010000018.1"/>
</dbReference>
<dbReference type="EMBL" id="JABFUB010000018">
    <property type="protein sequence ID" value="MCG6663168.1"/>
    <property type="molecule type" value="Genomic_DNA"/>
</dbReference>
<dbReference type="SUPFAM" id="SSF103473">
    <property type="entry name" value="MFS general substrate transporter"/>
    <property type="match status" value="1"/>
</dbReference>